<dbReference type="OrthoDB" id="8160844at2"/>
<dbReference type="KEGG" id="serq:CWC46_07870"/>
<name>A0A2I5THL3_SERS3</name>
<evidence type="ECO:0000313" key="2">
    <source>
        <dbReference type="EMBL" id="AUH04065.1"/>
    </source>
</evidence>
<dbReference type="EMBL" id="CP025084">
    <property type="protein sequence ID" value="AUH04065.1"/>
    <property type="molecule type" value="Genomic_DNA"/>
</dbReference>
<reference evidence="2" key="4">
    <citation type="submission" date="2017-11" db="EMBL/GenBank/DDBJ databases">
        <title>Complete genome sequence of Serratia sp. ATCC 39006.</title>
        <authorList>
            <person name="Hampton H.G."/>
            <person name="Jackson S.A."/>
            <person name="Jauregui R."/>
            <person name="Poulter G.T.M."/>
            <person name="Salmond G.P.C."/>
            <person name="Fineran P.C."/>
        </authorList>
    </citation>
    <scope>NUCLEOTIDE SEQUENCE</scope>
    <source>
        <strain evidence="2">ATCC 39006</strain>
    </source>
</reference>
<dbReference type="KEGG" id="sera:Ser39006_007875"/>
<reference evidence="2 3" key="1">
    <citation type="journal article" date="2013" name="Genome Announc.">
        <title>Draft genome sequence of Serratia sp. strain ATCC 39006, a model bacterium for analysis of the biosynthesis and regulation of prodigiosin, a carbapenem, and gas vesicles.</title>
        <authorList>
            <person name="Fineran P.C."/>
            <person name="Iglesias Cans M.C."/>
            <person name="Ramsay J.P."/>
            <person name="Wilf N.M."/>
            <person name="Cossyleon D."/>
            <person name="McNeil M.B."/>
            <person name="Williamson N.R."/>
            <person name="Monson R.E."/>
            <person name="Becher S.A."/>
            <person name="Stanton J.A."/>
            <person name="Brugger K."/>
            <person name="Brown S.D."/>
            <person name="Salmond G.P."/>
        </authorList>
    </citation>
    <scope>NUCLEOTIDE SEQUENCE [LARGE SCALE GENOMIC DNA]</scope>
    <source>
        <strain evidence="2">ATCC 39006</strain>
        <strain evidence="3">ATCC 39006 / SC 11482</strain>
    </source>
</reference>
<evidence type="ECO:0000313" key="3">
    <source>
        <dbReference type="Proteomes" id="UP000017700"/>
    </source>
</evidence>
<dbReference type="Proteomes" id="UP000017700">
    <property type="component" value="Chromosome"/>
</dbReference>
<evidence type="ECO:0000313" key="4">
    <source>
        <dbReference type="Proteomes" id="UP000233778"/>
    </source>
</evidence>
<dbReference type="EMBL" id="CP025085">
    <property type="protein sequence ID" value="AUG99746.1"/>
    <property type="molecule type" value="Genomic_DNA"/>
</dbReference>
<dbReference type="AlphaFoldDB" id="A0A2I5THL3"/>
<evidence type="ECO:0000313" key="1">
    <source>
        <dbReference type="EMBL" id="AUG99746.1"/>
    </source>
</evidence>
<proteinExistence type="predicted"/>
<reference evidence="1 4" key="3">
    <citation type="submission" date="2017-11" db="EMBL/GenBank/DDBJ databases">
        <title>Complete genome sequence of Serratia sp. ATCC 39006 LacA.</title>
        <authorList>
            <person name="Hampton H.G."/>
            <person name="Jackson S.A."/>
            <person name="Jauregui R."/>
            <person name="Poulter G.T.M."/>
            <person name="Salmond G.P.C."/>
            <person name="Fineran P.C."/>
        </authorList>
    </citation>
    <scope>NUCLEOTIDE SEQUENCE [LARGE SCALE GENOMIC DNA]</scope>
    <source>
        <strain evidence="1 4">ATCC 39006</strain>
    </source>
</reference>
<protein>
    <recommendedName>
        <fullName evidence="5">Bacteriophage protein</fullName>
    </recommendedName>
</protein>
<sequence>MKSGLTVTTDNADSVLAALKKLSGMDVLVGIPEGNAAREDGAPFNNAELGYLHSTGATILIPEHTTTIYRQVDANGDLKNGGRFVKAKKSNIATTHTVKAQVVTLPPRPFLDIGIEDTRERTTEHLKASAGLALEGNTAGAQKELERAGIIASDGAKKVISDGDRLQSLSDKTLQARRAQGLPGDKPLYAHGYLLRSITYVVRSK</sequence>
<accession>A0A2I5THL3</accession>
<dbReference type="STRING" id="104623.Ser39006_04157"/>
<organism evidence="2 3">
    <name type="scientific">Serratia sp. (strain ATCC 39006)</name>
    <name type="common">Prodigiosinella confusarubida</name>
    <dbReference type="NCBI Taxonomy" id="104623"/>
    <lineage>
        <taxon>Bacteria</taxon>
        <taxon>Pseudomonadati</taxon>
        <taxon>Pseudomonadota</taxon>
        <taxon>Gammaproteobacteria</taxon>
        <taxon>Enterobacterales</taxon>
        <taxon>Pectobacteriaceae</taxon>
        <taxon>Prodigiosinella</taxon>
    </lineage>
</organism>
<evidence type="ECO:0008006" key="5">
    <source>
        <dbReference type="Google" id="ProtNLM"/>
    </source>
</evidence>
<dbReference type="Proteomes" id="UP000233778">
    <property type="component" value="Chromosome"/>
</dbReference>
<keyword evidence="3" id="KW-1185">Reference proteome</keyword>
<gene>
    <name evidence="1" type="ORF">CWC46_07870</name>
    <name evidence="2" type="ORF">Ser39006_007875</name>
</gene>
<dbReference type="RefSeq" id="WP_021017417.1">
    <property type="nucleotide sequence ID" value="NZ_CP025084.1"/>
</dbReference>
<reference evidence="2" key="2">
    <citation type="submission" date="2013-09" db="EMBL/GenBank/DDBJ databases">
        <authorList>
            <person name="Wang G."/>
            <person name="Yang Y."/>
            <person name="Su Y."/>
        </authorList>
    </citation>
    <scope>NUCLEOTIDE SEQUENCE</scope>
    <source>
        <strain evidence="2">ATCC 39006</strain>
    </source>
</reference>